<feature type="region of interest" description="Disordered" evidence="1">
    <location>
        <begin position="16"/>
        <end position="85"/>
    </location>
</feature>
<dbReference type="RefSeq" id="XP_025575694.1">
    <property type="nucleotide sequence ID" value="XM_025719396.1"/>
</dbReference>
<feature type="compositionally biased region" description="Pro residues" evidence="1">
    <location>
        <begin position="33"/>
        <end position="46"/>
    </location>
</feature>
<name>A0A395H0K8_9EURO</name>
<dbReference type="Proteomes" id="UP000249402">
    <property type="component" value="Unassembled WGS sequence"/>
</dbReference>
<reference evidence="2 3" key="1">
    <citation type="submission" date="2018-02" db="EMBL/GenBank/DDBJ databases">
        <title>The genomes of Aspergillus section Nigri reveals drivers in fungal speciation.</title>
        <authorList>
            <consortium name="DOE Joint Genome Institute"/>
            <person name="Vesth T.C."/>
            <person name="Nybo J."/>
            <person name="Theobald S."/>
            <person name="Brandl J."/>
            <person name="Frisvad J.C."/>
            <person name="Nielsen K.F."/>
            <person name="Lyhne E.K."/>
            <person name="Kogle M.E."/>
            <person name="Kuo A."/>
            <person name="Riley R."/>
            <person name="Clum A."/>
            <person name="Nolan M."/>
            <person name="Lipzen A."/>
            <person name="Salamov A."/>
            <person name="Henrissat B."/>
            <person name="Wiebenga A."/>
            <person name="De vries R.P."/>
            <person name="Grigoriev I.V."/>
            <person name="Mortensen U.H."/>
            <person name="Andersen M.R."/>
            <person name="Baker S.E."/>
        </authorList>
    </citation>
    <scope>NUCLEOTIDE SEQUENCE [LARGE SCALE GENOMIC DNA]</scope>
    <source>
        <strain evidence="2 3">CBS 121593</strain>
    </source>
</reference>
<protein>
    <submittedName>
        <fullName evidence="2">Uncharacterized protein</fullName>
    </submittedName>
</protein>
<feature type="compositionally biased region" description="Basic and acidic residues" evidence="1">
    <location>
        <begin position="51"/>
        <end position="65"/>
    </location>
</feature>
<evidence type="ECO:0000313" key="3">
    <source>
        <dbReference type="Proteomes" id="UP000249402"/>
    </source>
</evidence>
<dbReference type="EMBL" id="KZ824436">
    <property type="protein sequence ID" value="RAL01367.1"/>
    <property type="molecule type" value="Genomic_DNA"/>
</dbReference>
<dbReference type="AlphaFoldDB" id="A0A395H0K8"/>
<dbReference type="VEuPathDB" id="FungiDB:BO80DRAFT_424916"/>
<evidence type="ECO:0000256" key="1">
    <source>
        <dbReference type="SAM" id="MobiDB-lite"/>
    </source>
</evidence>
<keyword evidence="3" id="KW-1185">Reference proteome</keyword>
<organism evidence="2 3">
    <name type="scientific">Aspergillus ibericus CBS 121593</name>
    <dbReference type="NCBI Taxonomy" id="1448316"/>
    <lineage>
        <taxon>Eukaryota</taxon>
        <taxon>Fungi</taxon>
        <taxon>Dikarya</taxon>
        <taxon>Ascomycota</taxon>
        <taxon>Pezizomycotina</taxon>
        <taxon>Eurotiomycetes</taxon>
        <taxon>Eurotiomycetidae</taxon>
        <taxon>Eurotiales</taxon>
        <taxon>Aspergillaceae</taxon>
        <taxon>Aspergillus</taxon>
        <taxon>Aspergillus subgen. Circumdati</taxon>
    </lineage>
</organism>
<gene>
    <name evidence="2" type="ORF">BO80DRAFT_424916</name>
</gene>
<accession>A0A395H0K8</accession>
<sequence>MPLPIPLLLMLLKPHHLHPRDIPPPTTRQRALHPPPTTQLPNPAPSTPGFIHDRHEKAVSDDRGDVYSGKSGEAAARGGGCEEVL</sequence>
<evidence type="ECO:0000313" key="2">
    <source>
        <dbReference type="EMBL" id="RAL01367.1"/>
    </source>
</evidence>
<dbReference type="GeneID" id="37224261"/>
<proteinExistence type="predicted"/>